<dbReference type="EMBL" id="CP001736">
    <property type="protein sequence ID" value="ADB32574.1"/>
    <property type="molecule type" value="Genomic_DNA"/>
</dbReference>
<evidence type="ECO:0000313" key="1">
    <source>
        <dbReference type="EMBL" id="ADB32574.1"/>
    </source>
</evidence>
<sequence>MRSRTATVLPAFVRTLIPAVILAFVLGSCAGTVADSYEIEHEPAHLETVAGSDHPKILLEEAAVRRLSITTAPVRREANLLVVPGAAVFVDPQGSWWVYTNPEPNTYLRHAITIQRQADGLAYLTSGPPAGTQVATVGVPTLYGVEEEVGH</sequence>
<accession>D2PLZ4</accession>
<protein>
    <recommendedName>
        <fullName evidence="3">Lipoprotein</fullName>
    </recommendedName>
</protein>
<name>D2PLZ4_KRIFD</name>
<proteinExistence type="predicted"/>
<dbReference type="KEGG" id="kfl:Kfla_3516"/>
<dbReference type="HOGENOM" id="CLU_145339_0_0_11"/>
<dbReference type="PROSITE" id="PS51257">
    <property type="entry name" value="PROKAR_LIPOPROTEIN"/>
    <property type="match status" value="1"/>
</dbReference>
<dbReference type="STRING" id="479435.Kfla_3516"/>
<dbReference type="Gene3D" id="2.40.420.20">
    <property type="match status" value="1"/>
</dbReference>
<organism evidence="1 2">
    <name type="scientific">Kribbella flavida (strain DSM 17836 / JCM 10339 / NBRC 14399)</name>
    <dbReference type="NCBI Taxonomy" id="479435"/>
    <lineage>
        <taxon>Bacteria</taxon>
        <taxon>Bacillati</taxon>
        <taxon>Actinomycetota</taxon>
        <taxon>Actinomycetes</taxon>
        <taxon>Propionibacteriales</taxon>
        <taxon>Kribbellaceae</taxon>
        <taxon>Kribbella</taxon>
    </lineage>
</organism>
<dbReference type="RefSeq" id="WP_012921130.1">
    <property type="nucleotide sequence ID" value="NC_013729.1"/>
</dbReference>
<dbReference type="Proteomes" id="UP000007967">
    <property type="component" value="Chromosome"/>
</dbReference>
<evidence type="ECO:0008006" key="3">
    <source>
        <dbReference type="Google" id="ProtNLM"/>
    </source>
</evidence>
<evidence type="ECO:0000313" key="2">
    <source>
        <dbReference type="Proteomes" id="UP000007967"/>
    </source>
</evidence>
<dbReference type="eggNOG" id="ENOG5033F32">
    <property type="taxonomic scope" value="Bacteria"/>
</dbReference>
<gene>
    <name evidence="1" type="ordered locus">Kfla_3516</name>
</gene>
<dbReference type="AlphaFoldDB" id="D2PLZ4"/>
<keyword evidence="2" id="KW-1185">Reference proteome</keyword>
<reference evidence="1 2" key="2">
    <citation type="journal article" date="2010" name="Stand. Genomic Sci.">
        <title>Complete genome sequence of Kribbella flavida type strain (IFO 14399).</title>
        <authorList>
            <person name="Pukall R."/>
            <person name="Lapidus A."/>
            <person name="Glavina Del Rio T."/>
            <person name="Copeland A."/>
            <person name="Tice H."/>
            <person name="Cheng J.-F."/>
            <person name="Lucas S."/>
            <person name="Chen F."/>
            <person name="Nolan M."/>
            <person name="LaButti K."/>
            <person name="Pati A."/>
            <person name="Ivanova N."/>
            <person name="Mavrommatis K."/>
            <person name="Mikhailova N."/>
            <person name="Pitluck S."/>
            <person name="Bruce D."/>
            <person name="Goodwin L."/>
            <person name="Land M."/>
            <person name="Hauser L."/>
            <person name="Chang Y.-J."/>
            <person name="Jeffries C.D."/>
            <person name="Chen A."/>
            <person name="Palaniappan K."/>
            <person name="Chain P."/>
            <person name="Rohde M."/>
            <person name="Goeker M."/>
            <person name="Bristow J."/>
            <person name="Eisen J.A."/>
            <person name="Markowitz V."/>
            <person name="Hugenholtz P."/>
            <person name="Kyrpides N.C."/>
            <person name="Klenk H.-P."/>
            <person name="Brettin T."/>
        </authorList>
    </citation>
    <scope>NUCLEOTIDE SEQUENCE [LARGE SCALE GENOMIC DNA]</scope>
    <source>
        <strain evidence="2">DSM 17836 / JCM 10339 / NBRC 14399</strain>
    </source>
</reference>
<reference evidence="2" key="1">
    <citation type="submission" date="2009-09" db="EMBL/GenBank/DDBJ databases">
        <title>The complete genome of Kribbella flavida DSM 17836.</title>
        <authorList>
            <consortium name="US DOE Joint Genome Institute (JGI-PGF)"/>
            <person name="Lucas S."/>
            <person name="Copeland A."/>
            <person name="Lapidus A."/>
            <person name="Glavina del Rio T."/>
            <person name="Dalin E."/>
            <person name="Tice H."/>
            <person name="Bruce D."/>
            <person name="Goodwin L."/>
            <person name="Pitluck S."/>
            <person name="Kyrpides N."/>
            <person name="Mavromatis K."/>
            <person name="Ivanova N."/>
            <person name="Saunders E."/>
            <person name="Brettin T."/>
            <person name="Detter J.C."/>
            <person name="Han C."/>
            <person name="Larimer F."/>
            <person name="Land M."/>
            <person name="Hauser L."/>
            <person name="Markowitz V."/>
            <person name="Cheng J.-F."/>
            <person name="Hugenholtz P."/>
            <person name="Woyke T."/>
            <person name="Wu D."/>
            <person name="Pukall R."/>
            <person name="Klenk H.-P."/>
            <person name="Eisen J.A."/>
        </authorList>
    </citation>
    <scope>NUCLEOTIDE SEQUENCE [LARGE SCALE GENOMIC DNA]</scope>
    <source>
        <strain evidence="2">DSM 17836 / JCM 10339 / NBRC 14399</strain>
    </source>
</reference>